<dbReference type="OrthoDB" id="428895at2759"/>
<sequence length="225" mass="26007">MSFDNEEDLLYAQKQALPISKESGDPISEYLLAVRKESLAGPPVTFITNRPTSSIVPTPKSSPEIDRTQISEHWSSELMIQFLFLKEELSKIQHSSPTANPYVPETTANWRKFFLEPPPEISYFFIVIDRQTVFRLLVYITRWLSITSRPTLSQWIWKLFLRIDNVLDANECSIIRDLGKKARIIKSKQLKDENKSTVDSISKYTTDMILIIVGNYYGQWDLLQG</sequence>
<dbReference type="GO" id="GO:0032797">
    <property type="term" value="C:SMN complex"/>
    <property type="evidence" value="ECO:0007669"/>
    <property type="project" value="TreeGrafter"/>
</dbReference>
<dbReference type="GeneID" id="8048781"/>
<organism evidence="3 4">
    <name type="scientific">Candida dubliniensis (strain CD36 / ATCC MYA-646 / CBS 7987 / NCPF 3949 / NRRL Y-17841)</name>
    <name type="common">Yeast</name>
    <dbReference type="NCBI Taxonomy" id="573826"/>
    <lineage>
        <taxon>Eukaryota</taxon>
        <taxon>Fungi</taxon>
        <taxon>Dikarya</taxon>
        <taxon>Ascomycota</taxon>
        <taxon>Saccharomycotina</taxon>
        <taxon>Pichiomycetes</taxon>
        <taxon>Debaryomycetaceae</taxon>
        <taxon>Candida/Lodderomyces clade</taxon>
        <taxon>Candida</taxon>
    </lineage>
</organism>
<dbReference type="CGD" id="CAL0000170947">
    <property type="gene designation" value="Cd36_61330"/>
</dbReference>
<dbReference type="eggNOG" id="ENOG502S02X">
    <property type="taxonomic scope" value="Eukaryota"/>
</dbReference>
<dbReference type="KEGG" id="cdu:CD36_61330"/>
<dbReference type="AlphaFoldDB" id="B9WIJ9"/>
<proteinExistence type="inferred from homology"/>
<comment type="similarity">
    <text evidence="1">Belongs to the gemin-2 family.</text>
</comment>
<dbReference type="Gene3D" id="1.20.58.1070">
    <property type="match status" value="1"/>
</dbReference>
<dbReference type="EMBL" id="FM992693">
    <property type="protein sequence ID" value="CAX41064.1"/>
    <property type="molecule type" value="Genomic_DNA"/>
</dbReference>
<dbReference type="InterPro" id="IPR035426">
    <property type="entry name" value="Gemin2/Brr1"/>
</dbReference>
<dbReference type="RefSeq" id="XP_002420911.1">
    <property type="nucleotide sequence ID" value="XM_002420866.1"/>
</dbReference>
<keyword evidence="4" id="KW-1185">Reference proteome</keyword>
<dbReference type="PANTHER" id="PTHR12794">
    <property type="entry name" value="GEMIN2"/>
    <property type="match status" value="1"/>
</dbReference>
<evidence type="ECO:0000313" key="4">
    <source>
        <dbReference type="Proteomes" id="UP000002605"/>
    </source>
</evidence>
<dbReference type="GO" id="GO:0005634">
    <property type="term" value="C:nucleus"/>
    <property type="evidence" value="ECO:0007669"/>
    <property type="project" value="TreeGrafter"/>
</dbReference>
<name>B9WIJ9_CANDC</name>
<evidence type="ECO:0000256" key="1">
    <source>
        <dbReference type="ARBA" id="ARBA00025758"/>
    </source>
</evidence>
<dbReference type="VEuPathDB" id="FungiDB:CD36_61330"/>
<evidence type="ECO:0000313" key="3">
    <source>
        <dbReference type="EMBL" id="CAX41064.1"/>
    </source>
</evidence>
<protein>
    <submittedName>
        <fullName evidence="3">Pre-mRNA-splicing factor, putative</fullName>
    </submittedName>
</protein>
<gene>
    <name evidence="2" type="ordered locus">Cd36_61330</name>
    <name evidence="3" type="ORF">CD36_61330</name>
</gene>
<evidence type="ECO:0000313" key="2">
    <source>
        <dbReference type="CGD" id="CAL0000170947"/>
    </source>
</evidence>
<dbReference type="Proteomes" id="UP000002605">
    <property type="component" value="Chromosome 6"/>
</dbReference>
<dbReference type="GO" id="GO:0000387">
    <property type="term" value="P:spliceosomal snRNP assembly"/>
    <property type="evidence" value="ECO:0007669"/>
    <property type="project" value="InterPro"/>
</dbReference>
<accession>B9WIJ9</accession>
<reference evidence="3 4" key="1">
    <citation type="journal article" date="2009" name="Genome Res.">
        <title>Comparative genomics of the fungal pathogens Candida dubliniensis and Candida albicans.</title>
        <authorList>
            <person name="Jackson A.P."/>
            <person name="Gamble J.A."/>
            <person name="Yeomans T."/>
            <person name="Moran G.P."/>
            <person name="Saunders D."/>
            <person name="Harris D."/>
            <person name="Aslett M."/>
            <person name="Barrell J.F."/>
            <person name="Butler G."/>
            <person name="Citiulo F."/>
            <person name="Coleman D.C."/>
            <person name="de Groot P.W.J."/>
            <person name="Goodwin T.J."/>
            <person name="Quail M.A."/>
            <person name="McQuillan J."/>
            <person name="Munro C.A."/>
            <person name="Pain A."/>
            <person name="Poulter R.T."/>
            <person name="Rajandream M.A."/>
            <person name="Renauld H."/>
            <person name="Spiering M.J."/>
            <person name="Tivey A."/>
            <person name="Gow N.A.R."/>
            <person name="Barrell B."/>
            <person name="Sullivan D.J."/>
            <person name="Berriman M."/>
        </authorList>
    </citation>
    <scope>NUCLEOTIDE SEQUENCE [LARGE SCALE GENOMIC DNA]</scope>
    <source>
        <strain evidence="4">CD36 / ATCC MYA-646 / CBS 7987 / NCPF 3949 / NRRL Y-17841</strain>
    </source>
</reference>
<dbReference type="PANTHER" id="PTHR12794:SF0">
    <property type="entry name" value="GEM-ASSOCIATED PROTEIN 2"/>
    <property type="match status" value="1"/>
</dbReference>
<dbReference type="Pfam" id="PF04938">
    <property type="entry name" value="SIP1"/>
    <property type="match status" value="1"/>
</dbReference>
<dbReference type="HOGENOM" id="CLU_083380_0_0_1"/>